<evidence type="ECO:0000256" key="3">
    <source>
        <dbReference type="ARBA" id="ARBA00022448"/>
    </source>
</evidence>
<accession>A0AAD8S6E4</accession>
<evidence type="ECO:0000256" key="2">
    <source>
        <dbReference type="ARBA" id="ARBA00006213"/>
    </source>
</evidence>
<feature type="region of interest" description="Disordered" evidence="7">
    <location>
        <begin position="171"/>
        <end position="191"/>
    </location>
</feature>
<feature type="transmembrane region" description="Helical" evidence="8">
    <location>
        <begin position="234"/>
        <end position="254"/>
    </location>
</feature>
<evidence type="ECO:0000256" key="8">
    <source>
        <dbReference type="SAM" id="Phobius"/>
    </source>
</evidence>
<dbReference type="SUPFAM" id="SSF103481">
    <property type="entry name" value="Multidrug resistance efflux transporter EmrE"/>
    <property type="match status" value="1"/>
</dbReference>
<dbReference type="Pfam" id="PF16913">
    <property type="entry name" value="PUNUT"/>
    <property type="match status" value="1"/>
</dbReference>
<comment type="similarity">
    <text evidence="2">Belongs to the purine permeases (TC 2.A.7.14) family.</text>
</comment>
<feature type="compositionally biased region" description="Low complexity" evidence="7">
    <location>
        <begin position="68"/>
        <end position="83"/>
    </location>
</feature>
<feature type="transmembrane region" description="Helical" evidence="8">
    <location>
        <begin position="327"/>
        <end position="349"/>
    </location>
</feature>
<evidence type="ECO:0000313" key="10">
    <source>
        <dbReference type="Proteomes" id="UP001231189"/>
    </source>
</evidence>
<reference evidence="9" key="1">
    <citation type="submission" date="2023-07" db="EMBL/GenBank/DDBJ databases">
        <title>A chromosome-level genome assembly of Lolium multiflorum.</title>
        <authorList>
            <person name="Chen Y."/>
            <person name="Copetti D."/>
            <person name="Kolliker R."/>
            <person name="Studer B."/>
        </authorList>
    </citation>
    <scope>NUCLEOTIDE SEQUENCE</scope>
    <source>
        <strain evidence="9">02402/16</strain>
        <tissue evidence="9">Leaf</tissue>
    </source>
</reference>
<evidence type="ECO:0000256" key="6">
    <source>
        <dbReference type="ARBA" id="ARBA00023136"/>
    </source>
</evidence>
<name>A0AAD8S6E4_LOLMU</name>
<feature type="transmembrane region" description="Helical" evidence="8">
    <location>
        <begin position="444"/>
        <end position="465"/>
    </location>
</feature>
<dbReference type="EMBL" id="JAUUTY010000004">
    <property type="protein sequence ID" value="KAK1645072.1"/>
    <property type="molecule type" value="Genomic_DNA"/>
</dbReference>
<dbReference type="PANTHER" id="PTHR31376:SF48">
    <property type="entry name" value="PURINE PERMEASE-RELATED"/>
    <property type="match status" value="1"/>
</dbReference>
<feature type="compositionally biased region" description="Low complexity" evidence="7">
    <location>
        <begin position="110"/>
        <end position="122"/>
    </location>
</feature>
<keyword evidence="5 8" id="KW-1133">Transmembrane helix</keyword>
<comment type="subcellular location">
    <subcellularLocation>
        <location evidence="1">Membrane</location>
        <topology evidence="1">Multi-pass membrane protein</topology>
    </subcellularLocation>
</comment>
<feature type="compositionally biased region" description="Basic residues" evidence="7">
    <location>
        <begin position="84"/>
        <end position="96"/>
    </location>
</feature>
<dbReference type="GO" id="GO:0005345">
    <property type="term" value="F:purine nucleobase transmembrane transporter activity"/>
    <property type="evidence" value="ECO:0007669"/>
    <property type="project" value="UniProtKB-ARBA"/>
</dbReference>
<evidence type="ECO:0000256" key="1">
    <source>
        <dbReference type="ARBA" id="ARBA00004141"/>
    </source>
</evidence>
<keyword evidence="3" id="KW-0813">Transport</keyword>
<keyword evidence="6 8" id="KW-0472">Membrane</keyword>
<dbReference type="GO" id="GO:0016020">
    <property type="term" value="C:membrane"/>
    <property type="evidence" value="ECO:0007669"/>
    <property type="project" value="UniProtKB-SubCell"/>
</dbReference>
<dbReference type="InterPro" id="IPR037185">
    <property type="entry name" value="EmrE-like"/>
</dbReference>
<evidence type="ECO:0000256" key="4">
    <source>
        <dbReference type="ARBA" id="ARBA00022692"/>
    </source>
</evidence>
<dbReference type="Proteomes" id="UP001231189">
    <property type="component" value="Unassembled WGS sequence"/>
</dbReference>
<sequence length="603" mass="64941">MTQLVRVWSARWRRCAPSPTGVVGDVVVVPERRGASWLDLAGDSGHGDHGPPPTSGGREPPEARRRMGGASSMRRCLSPSAAHSRWRRRSARRAPRVARVGARQPPPPRASSSSASPTGRRAPGLRLLDLLRAASSISEVRMASWRNSHFEDTDRRMAEIQLQIAGVLRGPEDAGEDGQLPDNDKGSSPSTAARLTSERLQWWALVLVNIVFVVAGESVATLLGRIYYDQGGASLWMATVVQSCGTPLAIPLLLYFRRPKSSTVARPPLRKMSAIYAGFGVLLIGSNLMHSYGLLYLPMSTYSLICATQLSFNAVFSYLLNKHKFTALVLNSVVVISFSAALVGVGHASDGTNSSVPQGKFLAGFLLALSASAVFSLVLSLTQLTFDKVLRSGTFHDAVKMQFWSNTAAACVSVAGLFISGEWSTLAGEMQGYKKGKVSYAMNLAWTAISWQLTMTGMMGLVAAVSSLFTNVISTADHTTLTYVYSSRMTTGMKAMEAASSCASRAFRASNSRTAAMAAAVLCLSRAFRRLPPRIRPPHAGGLLLRRLLFLRRPPLPPPLVLPMVAAHAALDARSRCHSASHAENRPLIGLSGGSSWYRRPPA</sequence>
<keyword evidence="4 8" id="KW-0812">Transmembrane</keyword>
<keyword evidence="10" id="KW-1185">Reference proteome</keyword>
<evidence type="ECO:0000256" key="5">
    <source>
        <dbReference type="ARBA" id="ARBA00022989"/>
    </source>
</evidence>
<feature type="transmembrane region" description="Helical" evidence="8">
    <location>
        <begin position="403"/>
        <end position="424"/>
    </location>
</feature>
<gene>
    <name evidence="9" type="ORF">QYE76_062877</name>
</gene>
<organism evidence="9 10">
    <name type="scientific">Lolium multiflorum</name>
    <name type="common">Italian ryegrass</name>
    <name type="synonym">Lolium perenne subsp. multiflorum</name>
    <dbReference type="NCBI Taxonomy" id="4521"/>
    <lineage>
        <taxon>Eukaryota</taxon>
        <taxon>Viridiplantae</taxon>
        <taxon>Streptophyta</taxon>
        <taxon>Embryophyta</taxon>
        <taxon>Tracheophyta</taxon>
        <taxon>Spermatophyta</taxon>
        <taxon>Magnoliopsida</taxon>
        <taxon>Liliopsida</taxon>
        <taxon>Poales</taxon>
        <taxon>Poaceae</taxon>
        <taxon>BOP clade</taxon>
        <taxon>Pooideae</taxon>
        <taxon>Poodae</taxon>
        <taxon>Poeae</taxon>
        <taxon>Poeae Chloroplast Group 2 (Poeae type)</taxon>
        <taxon>Loliodinae</taxon>
        <taxon>Loliinae</taxon>
        <taxon>Lolium</taxon>
    </lineage>
</organism>
<comment type="caution">
    <text evidence="9">The sequence shown here is derived from an EMBL/GenBank/DDBJ whole genome shotgun (WGS) entry which is preliminary data.</text>
</comment>
<feature type="transmembrane region" description="Helical" evidence="8">
    <location>
        <begin position="361"/>
        <end position="382"/>
    </location>
</feature>
<proteinExistence type="inferred from homology"/>
<dbReference type="InterPro" id="IPR030182">
    <property type="entry name" value="PUP_plant"/>
</dbReference>
<dbReference type="GO" id="GO:0015211">
    <property type="term" value="F:purine nucleoside transmembrane transporter activity"/>
    <property type="evidence" value="ECO:0007669"/>
    <property type="project" value="InterPro"/>
</dbReference>
<dbReference type="PANTHER" id="PTHR31376">
    <property type="entry name" value="OS09G0467300 PROTEIN-RELATED"/>
    <property type="match status" value="1"/>
</dbReference>
<feature type="transmembrane region" description="Helical" evidence="8">
    <location>
        <begin position="274"/>
        <end position="295"/>
    </location>
</feature>
<feature type="region of interest" description="Disordered" evidence="7">
    <location>
        <begin position="38"/>
        <end position="122"/>
    </location>
</feature>
<evidence type="ECO:0000313" key="9">
    <source>
        <dbReference type="EMBL" id="KAK1645072.1"/>
    </source>
</evidence>
<feature type="transmembrane region" description="Helical" evidence="8">
    <location>
        <begin position="202"/>
        <end position="228"/>
    </location>
</feature>
<protein>
    <submittedName>
        <fullName evidence="9">Uncharacterized protein</fullName>
    </submittedName>
</protein>
<evidence type="ECO:0000256" key="7">
    <source>
        <dbReference type="SAM" id="MobiDB-lite"/>
    </source>
</evidence>
<feature type="transmembrane region" description="Helical" evidence="8">
    <location>
        <begin position="301"/>
        <end position="320"/>
    </location>
</feature>
<dbReference type="AlphaFoldDB" id="A0AAD8S6E4"/>